<proteinExistence type="predicted"/>
<evidence type="ECO:0000259" key="3">
    <source>
        <dbReference type="Pfam" id="PF19081"/>
    </source>
</evidence>
<evidence type="ECO:0008006" key="6">
    <source>
        <dbReference type="Google" id="ProtNLM"/>
    </source>
</evidence>
<reference evidence="4 5" key="1">
    <citation type="submission" date="2019-07" db="EMBL/GenBank/DDBJ databases">
        <title>Whole genome shotgun sequence of Adhaeribacter aerolatus NBRC 106133.</title>
        <authorList>
            <person name="Hosoyama A."/>
            <person name="Uohara A."/>
            <person name="Ohji S."/>
            <person name="Ichikawa N."/>
        </authorList>
    </citation>
    <scope>NUCLEOTIDE SEQUENCE [LARGE SCALE GENOMIC DNA]</scope>
    <source>
        <strain evidence="4 5">NBRC 106133</strain>
    </source>
</reference>
<dbReference type="Pfam" id="PF13573">
    <property type="entry name" value="SprB"/>
    <property type="match status" value="2"/>
</dbReference>
<dbReference type="InterPro" id="IPR026444">
    <property type="entry name" value="Secre_tail"/>
</dbReference>
<comment type="caution">
    <text evidence="4">The sequence shown here is derived from an EMBL/GenBank/DDBJ whole genome shotgun (WGS) entry which is preliminary data.</text>
</comment>
<keyword evidence="5" id="KW-1185">Reference proteome</keyword>
<dbReference type="Proteomes" id="UP000321532">
    <property type="component" value="Unassembled WGS sequence"/>
</dbReference>
<name>A0A512AYW7_9BACT</name>
<feature type="domain" description="Secretion system C-terminal sorting" evidence="2">
    <location>
        <begin position="734"/>
        <end position="810"/>
    </location>
</feature>
<gene>
    <name evidence="4" type="ORF">AAE02nite_25730</name>
</gene>
<protein>
    <recommendedName>
        <fullName evidence="6">T9SS type A sorting domain-containing protein</fullName>
    </recommendedName>
</protein>
<evidence type="ECO:0000259" key="2">
    <source>
        <dbReference type="Pfam" id="PF18962"/>
    </source>
</evidence>
<dbReference type="Pfam" id="PF13472">
    <property type="entry name" value="Lipase_GDSL_2"/>
    <property type="match status" value="1"/>
</dbReference>
<dbReference type="InterPro" id="IPR051532">
    <property type="entry name" value="Ester_Hydrolysis_Enzymes"/>
</dbReference>
<dbReference type="InterPro" id="IPR044023">
    <property type="entry name" value="Ig_7"/>
</dbReference>
<organism evidence="4 5">
    <name type="scientific">Adhaeribacter aerolatus</name>
    <dbReference type="NCBI Taxonomy" id="670289"/>
    <lineage>
        <taxon>Bacteria</taxon>
        <taxon>Pseudomonadati</taxon>
        <taxon>Bacteroidota</taxon>
        <taxon>Cytophagia</taxon>
        <taxon>Cytophagales</taxon>
        <taxon>Hymenobacteraceae</taxon>
        <taxon>Adhaeribacter</taxon>
    </lineage>
</organism>
<evidence type="ECO:0000313" key="5">
    <source>
        <dbReference type="Proteomes" id="UP000321532"/>
    </source>
</evidence>
<dbReference type="EMBL" id="BJYS01000018">
    <property type="protein sequence ID" value="GEO04909.1"/>
    <property type="molecule type" value="Genomic_DNA"/>
</dbReference>
<sequence>MTLGNSITQSNSSYKSYRYPLWKKLVDARMSFDLVGSMRGHHLGNPAWPTHNGLSFDQDHEGHWGWRADEIVNGRSGLGKLSDWLQGYTPDIVLLHLGTNDLYQGQGVSSTLADIRQVVGIIRAKNPKVVVLLAKLIPVASLHQGKAAIEAYNLQVPGLAQELHRLESPVILVDQFSGYNASLDNYDGMHPNAHGEEKMATKWFQALQPFFNSSSCPQAPLVTSKSHCGPGSVTLSASGASSTGSYRWYTSSSGGTPISNLTSATYTTPVLTATTTYYVSVVNNGCESPRVPVVATIHPKPAVVVTASAQTITAGGSTTLTASGANTYSWSPATGLSSVNGTSVTAKPSSTTTYTVTGAGANGCTSIATITITVNNTGLQSQTITFPSIQNKIYGDAPFNLNATSSSGLHVSYNIVSGPATVSGKTLTITGPGTVSVRAYHPGNDQYSAATPVVQSFSITTSAKHNQTITFAPIHSKTYGEAPFTISATTTSGLPVSFSILSGPATVYGNTITLTGVGVVTVKAFQAGNNYFNSASAQSSFNVQSAGTTYSGCSLALTSSVTQAESWYGMWGAATGAGAIDLSVTHGTAPFTYKWSNGSTSQDLVAVAPGQFAVTVTDAKGCTAKTTVYVGRKNDPLRLSASHLNASSTSSRDASINISVLGGIGPYNYRWNNGATTEDLTGIAAGQYTITVTDAFGQKASMAVNILAPGIALATTKKPVQLEEQVIKDTGLTVYPNPAKGKVTATFSLKAAGTYSLELYDVRGMKVKTISSGQSSGSKSLEVDLSGYTTGVYFFKLTTDIGVSSSRVLIER</sequence>
<evidence type="ECO:0000313" key="4">
    <source>
        <dbReference type="EMBL" id="GEO04909.1"/>
    </source>
</evidence>
<dbReference type="Pfam" id="PF18962">
    <property type="entry name" value="Por_Secre_tail"/>
    <property type="match status" value="1"/>
</dbReference>
<dbReference type="GO" id="GO:0004622">
    <property type="term" value="F:phosphatidylcholine lysophospholipase activity"/>
    <property type="evidence" value="ECO:0007669"/>
    <property type="project" value="TreeGrafter"/>
</dbReference>
<feature type="domain" description="SGNH hydrolase-type esterase" evidence="1">
    <location>
        <begin position="3"/>
        <end position="197"/>
    </location>
</feature>
<dbReference type="InterPro" id="IPR013830">
    <property type="entry name" value="SGNH_hydro"/>
</dbReference>
<evidence type="ECO:0000259" key="1">
    <source>
        <dbReference type="Pfam" id="PF13472"/>
    </source>
</evidence>
<dbReference type="Gene3D" id="3.40.50.1110">
    <property type="entry name" value="SGNH hydrolase"/>
    <property type="match status" value="1"/>
</dbReference>
<accession>A0A512AYW7</accession>
<dbReference type="AlphaFoldDB" id="A0A512AYW7"/>
<dbReference type="PANTHER" id="PTHR30383:SF2">
    <property type="entry name" value="CELLULOSE-BINDING PROTEIN"/>
    <property type="match status" value="1"/>
</dbReference>
<dbReference type="CDD" id="cd01833">
    <property type="entry name" value="XynB_like"/>
    <property type="match status" value="1"/>
</dbReference>
<dbReference type="SUPFAM" id="SSF52266">
    <property type="entry name" value="SGNH hydrolase"/>
    <property type="match status" value="1"/>
</dbReference>
<dbReference type="InterPro" id="IPR036514">
    <property type="entry name" value="SGNH_hydro_sf"/>
</dbReference>
<dbReference type="NCBIfam" id="TIGR04183">
    <property type="entry name" value="Por_Secre_tail"/>
    <property type="match status" value="1"/>
</dbReference>
<dbReference type="PANTHER" id="PTHR30383">
    <property type="entry name" value="THIOESTERASE 1/PROTEASE 1/LYSOPHOSPHOLIPASE L1"/>
    <property type="match status" value="1"/>
</dbReference>
<feature type="domain" description="Ig-like" evidence="3">
    <location>
        <begin position="217"/>
        <end position="299"/>
    </location>
</feature>
<dbReference type="Pfam" id="PF19081">
    <property type="entry name" value="Ig_7"/>
    <property type="match status" value="1"/>
</dbReference>
<dbReference type="Gene3D" id="2.60.40.740">
    <property type="match status" value="2"/>
</dbReference>
<dbReference type="InterPro" id="IPR025667">
    <property type="entry name" value="SprB_repeat"/>
</dbReference>